<reference evidence="1 2" key="1">
    <citation type="journal article" date="2019" name="Emerg. Microbes Infect.">
        <title>Comprehensive subspecies identification of 175 nontuberculous mycobacteria species based on 7547 genomic profiles.</title>
        <authorList>
            <person name="Matsumoto Y."/>
            <person name="Kinjo T."/>
            <person name="Motooka D."/>
            <person name="Nabeya D."/>
            <person name="Jung N."/>
            <person name="Uechi K."/>
            <person name="Horii T."/>
            <person name="Iida T."/>
            <person name="Fujita J."/>
            <person name="Nakamura S."/>
        </authorList>
    </citation>
    <scope>NUCLEOTIDE SEQUENCE [LARGE SCALE GENOMIC DNA]</scope>
    <source>
        <strain evidence="1 2">JCM 12405</strain>
    </source>
</reference>
<organism evidence="1 2">
    <name type="scientific">Mycolicibacterium doricum</name>
    <dbReference type="NCBI Taxonomy" id="126673"/>
    <lineage>
        <taxon>Bacteria</taxon>
        <taxon>Bacillati</taxon>
        <taxon>Actinomycetota</taxon>
        <taxon>Actinomycetes</taxon>
        <taxon>Mycobacteriales</taxon>
        <taxon>Mycobacteriaceae</taxon>
        <taxon>Mycolicibacterium</taxon>
    </lineage>
</organism>
<gene>
    <name evidence="1" type="ORF">MDOR_18650</name>
</gene>
<evidence type="ECO:0000313" key="1">
    <source>
        <dbReference type="EMBL" id="BBZ07696.1"/>
    </source>
</evidence>
<protein>
    <submittedName>
        <fullName evidence="1">Uncharacterized protein</fullName>
    </submittedName>
</protein>
<dbReference type="AlphaFoldDB" id="A0A7I7VQY8"/>
<dbReference type="EMBL" id="AP022605">
    <property type="protein sequence ID" value="BBZ07696.1"/>
    <property type="molecule type" value="Genomic_DNA"/>
</dbReference>
<dbReference type="Proteomes" id="UP000467201">
    <property type="component" value="Chromosome"/>
</dbReference>
<accession>A0A7I7VQY8</accession>
<sequence>MALDSDQVSDDLVCRGRKMLLLTNIDIDELISEPHPLSDIVAIRAAEKGRDCTTDDLVGSRYSIIP</sequence>
<dbReference type="KEGG" id="mdr:MDOR_18650"/>
<evidence type="ECO:0000313" key="2">
    <source>
        <dbReference type="Proteomes" id="UP000467201"/>
    </source>
</evidence>
<name>A0A7I7VQY8_9MYCO</name>
<proteinExistence type="predicted"/>